<sequence>LSAITFSFSQKNCCSCSTPFYYIQLITVVVLPFAIFLLQLSTLSAVS</sequence>
<dbReference type="EMBL" id="JYDV01004221">
    <property type="protein sequence ID" value="KRY95613.1"/>
    <property type="molecule type" value="Genomic_DNA"/>
</dbReference>
<organism evidence="2 4">
    <name type="scientific">Trichinella pseudospiralis</name>
    <name type="common">Parasitic roundworm</name>
    <dbReference type="NCBI Taxonomy" id="6337"/>
    <lineage>
        <taxon>Eukaryota</taxon>
        <taxon>Metazoa</taxon>
        <taxon>Ecdysozoa</taxon>
        <taxon>Nematoda</taxon>
        <taxon>Enoplea</taxon>
        <taxon>Dorylaimia</taxon>
        <taxon>Trichinellida</taxon>
        <taxon>Trichinellidae</taxon>
        <taxon>Trichinella</taxon>
    </lineage>
</organism>
<name>A0A0V1G989_TRIPS</name>
<dbReference type="AlphaFoldDB" id="A0A0V1G989"/>
<evidence type="ECO:0000256" key="1">
    <source>
        <dbReference type="SAM" id="Phobius"/>
    </source>
</evidence>
<feature type="transmembrane region" description="Helical" evidence="1">
    <location>
        <begin position="20"/>
        <end position="40"/>
    </location>
</feature>
<accession>A0A0V1G989</accession>
<evidence type="ECO:0000313" key="2">
    <source>
        <dbReference type="EMBL" id="KRY94083.1"/>
    </source>
</evidence>
<comment type="caution">
    <text evidence="2">The sequence shown here is derived from an EMBL/GenBank/DDBJ whole genome shotgun (WGS) entry which is preliminary data.</text>
</comment>
<gene>
    <name evidence="2" type="ORF">T4C_5718</name>
    <name evidence="3" type="ORF">T4C_6127</name>
</gene>
<keyword evidence="1" id="KW-1133">Transmembrane helix</keyword>
<dbReference type="Proteomes" id="UP000054826">
    <property type="component" value="Unassembled WGS sequence"/>
</dbReference>
<protein>
    <submittedName>
        <fullName evidence="2">Uncharacterized protein</fullName>
    </submittedName>
</protein>
<evidence type="ECO:0000313" key="4">
    <source>
        <dbReference type="Proteomes" id="UP000054826"/>
    </source>
</evidence>
<keyword evidence="1" id="KW-0812">Transmembrane</keyword>
<keyword evidence="1" id="KW-0472">Membrane</keyword>
<feature type="non-terminal residue" evidence="2">
    <location>
        <position position="1"/>
    </location>
</feature>
<proteinExistence type="predicted"/>
<reference evidence="2 4" key="1">
    <citation type="submission" date="2015-01" db="EMBL/GenBank/DDBJ databases">
        <title>Evolution of Trichinella species and genotypes.</title>
        <authorList>
            <person name="Korhonen P.K."/>
            <person name="Edoardo P."/>
            <person name="Giuseppe L.R."/>
            <person name="Gasser R.B."/>
        </authorList>
    </citation>
    <scope>NUCLEOTIDE SEQUENCE [LARGE SCALE GENOMIC DNA]</scope>
    <source>
        <strain evidence="2">ISS176</strain>
    </source>
</reference>
<dbReference type="EMBL" id="JYDV01006238">
    <property type="protein sequence ID" value="KRY94083.1"/>
    <property type="molecule type" value="Genomic_DNA"/>
</dbReference>
<evidence type="ECO:0000313" key="3">
    <source>
        <dbReference type="EMBL" id="KRY95613.1"/>
    </source>
</evidence>